<organism evidence="8 9">
    <name type="scientific">Aerosakkonema funiforme FACHB-1375</name>
    <dbReference type="NCBI Taxonomy" id="2949571"/>
    <lineage>
        <taxon>Bacteria</taxon>
        <taxon>Bacillati</taxon>
        <taxon>Cyanobacteriota</taxon>
        <taxon>Cyanophyceae</taxon>
        <taxon>Oscillatoriophycideae</taxon>
        <taxon>Aerosakkonematales</taxon>
        <taxon>Aerosakkonemataceae</taxon>
        <taxon>Aerosakkonema</taxon>
    </lineage>
</organism>
<evidence type="ECO:0000313" key="8">
    <source>
        <dbReference type="EMBL" id="MBD2182741.1"/>
    </source>
</evidence>
<name>A0A926VF41_9CYAN</name>
<dbReference type="Pfam" id="PF07927">
    <property type="entry name" value="HicA_toxin"/>
    <property type="match status" value="1"/>
</dbReference>
<dbReference type="SUPFAM" id="SSF54786">
    <property type="entry name" value="YcfA/nrd intein domain"/>
    <property type="match status" value="1"/>
</dbReference>
<sequence>MPKKIRELKNLLLKAGFTYRSGKGSHTKWYHPLLPIPITLSGNDSNDAKPYQEKDVNNALERVQQIQGQQEEEE</sequence>
<proteinExistence type="inferred from homology"/>
<evidence type="ECO:0000256" key="1">
    <source>
        <dbReference type="ARBA" id="ARBA00006620"/>
    </source>
</evidence>
<comment type="caution">
    <text evidence="8">The sequence shown here is derived from an EMBL/GenBank/DDBJ whole genome shotgun (WGS) entry which is preliminary data.</text>
</comment>
<keyword evidence="9" id="KW-1185">Reference proteome</keyword>
<keyword evidence="2" id="KW-1277">Toxin-antitoxin system</keyword>
<dbReference type="GO" id="GO:0004519">
    <property type="term" value="F:endonuclease activity"/>
    <property type="evidence" value="ECO:0007669"/>
    <property type="project" value="UniProtKB-KW"/>
</dbReference>
<reference evidence="8" key="1">
    <citation type="journal article" date="2015" name="ISME J.">
        <title>Draft Genome Sequence of Streptomyces incarnatus NRRL8089, which Produces the Nucleoside Antibiotic Sinefungin.</title>
        <authorList>
            <person name="Oshima K."/>
            <person name="Hattori M."/>
            <person name="Shimizu H."/>
            <person name="Fukuda K."/>
            <person name="Nemoto M."/>
            <person name="Inagaki K."/>
            <person name="Tamura T."/>
        </authorList>
    </citation>
    <scope>NUCLEOTIDE SEQUENCE</scope>
    <source>
        <strain evidence="8">FACHB-1375</strain>
    </source>
</reference>
<accession>A0A926VF41</accession>
<dbReference type="Gene3D" id="3.30.920.30">
    <property type="entry name" value="Hypothetical protein"/>
    <property type="match status" value="1"/>
</dbReference>
<keyword evidence="4" id="KW-0255">Endonuclease</keyword>
<keyword evidence="3" id="KW-0540">Nuclease</keyword>
<dbReference type="InterPro" id="IPR012933">
    <property type="entry name" value="HicA_mRNA_interferase"/>
</dbReference>
<evidence type="ECO:0000256" key="7">
    <source>
        <dbReference type="ARBA" id="ARBA00023016"/>
    </source>
</evidence>
<dbReference type="InterPro" id="IPR038570">
    <property type="entry name" value="HicA_sf"/>
</dbReference>
<dbReference type="GO" id="GO:0016787">
    <property type="term" value="F:hydrolase activity"/>
    <property type="evidence" value="ECO:0007669"/>
    <property type="project" value="UniProtKB-KW"/>
</dbReference>
<keyword evidence="6" id="KW-0694">RNA-binding</keyword>
<evidence type="ECO:0000313" key="9">
    <source>
        <dbReference type="Proteomes" id="UP000641646"/>
    </source>
</evidence>
<reference evidence="8" key="2">
    <citation type="submission" date="2020-08" db="EMBL/GenBank/DDBJ databases">
        <authorList>
            <person name="Chen M."/>
            <person name="Teng W."/>
            <person name="Zhao L."/>
            <person name="Hu C."/>
            <person name="Zhou Y."/>
            <person name="Han B."/>
            <person name="Song L."/>
            <person name="Shu W."/>
        </authorList>
    </citation>
    <scope>NUCLEOTIDE SEQUENCE</scope>
    <source>
        <strain evidence="8">FACHB-1375</strain>
    </source>
</reference>
<evidence type="ECO:0000256" key="4">
    <source>
        <dbReference type="ARBA" id="ARBA00022759"/>
    </source>
</evidence>
<keyword evidence="5" id="KW-0378">Hydrolase</keyword>
<evidence type="ECO:0000256" key="6">
    <source>
        <dbReference type="ARBA" id="ARBA00022884"/>
    </source>
</evidence>
<comment type="similarity">
    <text evidence="1">Belongs to the HicA mRNA interferase family.</text>
</comment>
<evidence type="ECO:0000256" key="5">
    <source>
        <dbReference type="ARBA" id="ARBA00022801"/>
    </source>
</evidence>
<evidence type="ECO:0000256" key="2">
    <source>
        <dbReference type="ARBA" id="ARBA00022649"/>
    </source>
</evidence>
<gene>
    <name evidence="8" type="ORF">H6G03_16995</name>
</gene>
<dbReference type="GO" id="GO:0003729">
    <property type="term" value="F:mRNA binding"/>
    <property type="evidence" value="ECO:0007669"/>
    <property type="project" value="InterPro"/>
</dbReference>
<dbReference type="AlphaFoldDB" id="A0A926VF41"/>
<protein>
    <submittedName>
        <fullName evidence="8">Type II toxin-antitoxin system HicA family toxin</fullName>
    </submittedName>
</protein>
<dbReference type="EMBL" id="JACJPW010000041">
    <property type="protein sequence ID" value="MBD2182741.1"/>
    <property type="molecule type" value="Genomic_DNA"/>
</dbReference>
<keyword evidence="7" id="KW-0346">Stress response</keyword>
<dbReference type="RefSeq" id="WP_190465755.1">
    <property type="nucleotide sequence ID" value="NZ_JACJPW010000041.1"/>
</dbReference>
<evidence type="ECO:0000256" key="3">
    <source>
        <dbReference type="ARBA" id="ARBA00022722"/>
    </source>
</evidence>
<dbReference type="Proteomes" id="UP000641646">
    <property type="component" value="Unassembled WGS sequence"/>
</dbReference>